<organism evidence="6 7">
    <name type="scientific">Hirsutella rhossiliensis</name>
    <dbReference type="NCBI Taxonomy" id="111463"/>
    <lineage>
        <taxon>Eukaryota</taxon>
        <taxon>Fungi</taxon>
        <taxon>Dikarya</taxon>
        <taxon>Ascomycota</taxon>
        <taxon>Pezizomycotina</taxon>
        <taxon>Sordariomycetes</taxon>
        <taxon>Hypocreomycetidae</taxon>
        <taxon>Hypocreales</taxon>
        <taxon>Ophiocordycipitaceae</taxon>
        <taxon>Hirsutella</taxon>
    </lineage>
</organism>
<feature type="domain" description="FAD-dependent oxidoreductase 2 FAD-binding" evidence="5">
    <location>
        <begin position="7"/>
        <end position="528"/>
    </location>
</feature>
<evidence type="ECO:0000256" key="1">
    <source>
        <dbReference type="ARBA" id="ARBA00001974"/>
    </source>
</evidence>
<evidence type="ECO:0000256" key="3">
    <source>
        <dbReference type="ARBA" id="ARBA00022827"/>
    </source>
</evidence>
<evidence type="ECO:0000256" key="2">
    <source>
        <dbReference type="ARBA" id="ARBA00022630"/>
    </source>
</evidence>
<accession>A0A9P8MXX3</accession>
<dbReference type="InterPro" id="IPR050315">
    <property type="entry name" value="FAD-oxidoreductase_2"/>
</dbReference>
<dbReference type="GeneID" id="68354934"/>
<dbReference type="InterPro" id="IPR027477">
    <property type="entry name" value="Succ_DH/fumarate_Rdtase_cat_sf"/>
</dbReference>
<dbReference type="SUPFAM" id="SSF56425">
    <property type="entry name" value="Succinate dehydrogenase/fumarate reductase flavoprotein, catalytic domain"/>
    <property type="match status" value="1"/>
</dbReference>
<reference evidence="6" key="1">
    <citation type="submission" date="2021-09" db="EMBL/GenBank/DDBJ databases">
        <title>A high-quality genome of the endoparasitic fungus Hirsutella rhossiliensis with a comparison of Hirsutella genomes reveals transposable elements contributing to genome size variation.</title>
        <authorList>
            <person name="Lin R."/>
            <person name="Jiao Y."/>
            <person name="Sun X."/>
            <person name="Ling J."/>
            <person name="Xie B."/>
            <person name="Cheng X."/>
        </authorList>
    </citation>
    <scope>NUCLEOTIDE SEQUENCE</scope>
    <source>
        <strain evidence="6">HR02</strain>
    </source>
</reference>
<keyword evidence="7" id="KW-1185">Reference proteome</keyword>
<gene>
    <name evidence="6" type="ORF">HRG_05805</name>
</gene>
<dbReference type="AlphaFoldDB" id="A0A9P8MXX3"/>
<evidence type="ECO:0000313" key="7">
    <source>
        <dbReference type="Proteomes" id="UP000824596"/>
    </source>
</evidence>
<evidence type="ECO:0000256" key="4">
    <source>
        <dbReference type="ARBA" id="ARBA00023002"/>
    </source>
</evidence>
<keyword evidence="4" id="KW-0560">Oxidoreductase</keyword>
<dbReference type="SUPFAM" id="SSF51905">
    <property type="entry name" value="FAD/NAD(P)-binding domain"/>
    <property type="match status" value="1"/>
</dbReference>
<sequence length="550" mass="58450">MRDEKCDLLIVGSGATGLAAAAASRGLNTLIVEQAATVGGTSSYSGGCVWIPGNSVTRKQGVRDSPEQGRLHLDALLGAPRDDQPESSSARRDAFLHAGPNMVSLLTESGFKWTSERSTYPDYHPYLPGACPAGGRTLDPAVVNISPKLLGPWTDYVAYSTKPPVARFQDFATLTRPLSSLGTMAKVWWMVFKSKLAGLVGSPVCMGSSLVAQLLSICWRNGNVRIYRDTELIRLETENGVVVGGVLQQGDIQVRVRASAVLLATAGFSRNQEMRDLFLPKPTSVTWSLSNPCGDTGSALRLCKPLEAASASLDKVWGISTMRDPATGTVTNCCFEMARPYSIAVNQSGNRFVCESAPYGDIVDISLCGGKSTARTWLIMDWNYRKRYNVGMLPPRAASTSLMTAGSIAELACKMEVPAANLESTVSRWNAACETGEDQDFGRGGDAYQRFIGDPNVRPNPNMGPISLPPYSAVEIYPGDAGTRGGLLTDEHARVVKTDGSVIQGLYAAGNASASIVTGGAPGAGGTLGPAMTFAYIAVDHVRQTIGKQH</sequence>
<dbReference type="Pfam" id="PF00890">
    <property type="entry name" value="FAD_binding_2"/>
    <property type="match status" value="1"/>
</dbReference>
<dbReference type="Proteomes" id="UP000824596">
    <property type="component" value="Unassembled WGS sequence"/>
</dbReference>
<evidence type="ECO:0000259" key="5">
    <source>
        <dbReference type="Pfam" id="PF00890"/>
    </source>
</evidence>
<dbReference type="InterPro" id="IPR036188">
    <property type="entry name" value="FAD/NAD-bd_sf"/>
</dbReference>
<dbReference type="InterPro" id="IPR003953">
    <property type="entry name" value="FAD-dep_OxRdtase_2_FAD-bd"/>
</dbReference>
<dbReference type="PANTHER" id="PTHR43400">
    <property type="entry name" value="FUMARATE REDUCTASE"/>
    <property type="match status" value="1"/>
</dbReference>
<protein>
    <submittedName>
        <fullName evidence="6">FAD binding domain-containing protein</fullName>
    </submittedName>
</protein>
<dbReference type="PANTHER" id="PTHR43400:SF10">
    <property type="entry name" value="3-OXOSTEROID 1-DEHYDROGENASE"/>
    <property type="match status" value="1"/>
</dbReference>
<dbReference type="EMBL" id="JAIZPD010000005">
    <property type="protein sequence ID" value="KAH0963295.1"/>
    <property type="molecule type" value="Genomic_DNA"/>
</dbReference>
<comment type="caution">
    <text evidence="6">The sequence shown here is derived from an EMBL/GenBank/DDBJ whole genome shotgun (WGS) entry which is preliminary data.</text>
</comment>
<evidence type="ECO:0000313" key="6">
    <source>
        <dbReference type="EMBL" id="KAH0963295.1"/>
    </source>
</evidence>
<dbReference type="Gene3D" id="3.50.50.60">
    <property type="entry name" value="FAD/NAD(P)-binding domain"/>
    <property type="match status" value="2"/>
</dbReference>
<name>A0A9P8MXX3_9HYPO</name>
<proteinExistence type="predicted"/>
<dbReference type="OrthoDB" id="7777654at2759"/>
<dbReference type="RefSeq" id="XP_044720808.1">
    <property type="nucleotide sequence ID" value="XM_044864276.1"/>
</dbReference>
<comment type="cofactor">
    <cofactor evidence="1">
        <name>FAD</name>
        <dbReference type="ChEBI" id="CHEBI:57692"/>
    </cofactor>
</comment>
<keyword evidence="2" id="KW-0285">Flavoprotein</keyword>
<dbReference type="GO" id="GO:0008202">
    <property type="term" value="P:steroid metabolic process"/>
    <property type="evidence" value="ECO:0007669"/>
    <property type="project" value="UniProtKB-ARBA"/>
</dbReference>
<dbReference type="GO" id="GO:0016491">
    <property type="term" value="F:oxidoreductase activity"/>
    <property type="evidence" value="ECO:0007669"/>
    <property type="project" value="UniProtKB-KW"/>
</dbReference>
<keyword evidence="3" id="KW-0274">FAD</keyword>